<sequence>MPVSSYNTLREKIGELHPDCNRMNSLPDLHFELDGQRFSLPPDAYVGNVYGSSMKAMGEGRSAEIPKMKSRMALGEGNREAPTRDQMSCEPALMHITMDSTLGPVWILGMPFFRKYYSVFRQPNREKNLGPSFYVAAATSDCNTANSASMESGLLGGSGNAREREHELVNGSWAHGHRAREVDMSKVQVPSWVHRASKLGRLEEVVRQPRVIGTPEEVGQAWHHHREDMAT</sequence>
<reference evidence="2" key="1">
    <citation type="submission" date="2023-10" db="EMBL/GenBank/DDBJ databases">
        <authorList>
            <person name="Chen Y."/>
            <person name="Shah S."/>
            <person name="Dougan E. K."/>
            <person name="Thang M."/>
            <person name="Chan C."/>
        </authorList>
    </citation>
    <scope>NUCLEOTIDE SEQUENCE [LARGE SCALE GENOMIC DNA]</scope>
</reference>
<dbReference type="SUPFAM" id="SSF50630">
    <property type="entry name" value="Acid proteases"/>
    <property type="match status" value="1"/>
</dbReference>
<dbReference type="EMBL" id="CAUYUJ010018319">
    <property type="protein sequence ID" value="CAK0882644.1"/>
    <property type="molecule type" value="Genomic_DNA"/>
</dbReference>
<protein>
    <recommendedName>
        <fullName evidence="1">Peptidase A1 domain-containing protein</fullName>
    </recommendedName>
</protein>
<dbReference type="Pfam" id="PF00026">
    <property type="entry name" value="Asp"/>
    <property type="match status" value="1"/>
</dbReference>
<dbReference type="InterPro" id="IPR021109">
    <property type="entry name" value="Peptidase_aspartic_dom_sf"/>
</dbReference>
<accession>A0ABN9WC86</accession>
<feature type="domain" description="Peptidase A1" evidence="1">
    <location>
        <begin position="11"/>
        <end position="126"/>
    </location>
</feature>
<evidence type="ECO:0000313" key="3">
    <source>
        <dbReference type="Proteomes" id="UP001189429"/>
    </source>
</evidence>
<dbReference type="Proteomes" id="UP001189429">
    <property type="component" value="Unassembled WGS sequence"/>
</dbReference>
<evidence type="ECO:0000313" key="2">
    <source>
        <dbReference type="EMBL" id="CAK0882644.1"/>
    </source>
</evidence>
<comment type="caution">
    <text evidence="2">The sequence shown here is derived from an EMBL/GenBank/DDBJ whole genome shotgun (WGS) entry which is preliminary data.</text>
</comment>
<proteinExistence type="predicted"/>
<name>A0ABN9WC86_9DINO</name>
<organism evidence="2 3">
    <name type="scientific">Prorocentrum cordatum</name>
    <dbReference type="NCBI Taxonomy" id="2364126"/>
    <lineage>
        <taxon>Eukaryota</taxon>
        <taxon>Sar</taxon>
        <taxon>Alveolata</taxon>
        <taxon>Dinophyceae</taxon>
        <taxon>Prorocentrales</taxon>
        <taxon>Prorocentraceae</taxon>
        <taxon>Prorocentrum</taxon>
    </lineage>
</organism>
<dbReference type="Gene3D" id="2.40.70.10">
    <property type="entry name" value="Acid Proteases"/>
    <property type="match status" value="1"/>
</dbReference>
<keyword evidence="3" id="KW-1185">Reference proteome</keyword>
<evidence type="ECO:0000259" key="1">
    <source>
        <dbReference type="Pfam" id="PF00026"/>
    </source>
</evidence>
<gene>
    <name evidence="2" type="ORF">PCOR1329_LOCUS65095</name>
</gene>
<dbReference type="InterPro" id="IPR033121">
    <property type="entry name" value="PEPTIDASE_A1"/>
</dbReference>